<dbReference type="SUPFAM" id="SSF51735">
    <property type="entry name" value="NAD(P)-binding Rossmann-fold domains"/>
    <property type="match status" value="1"/>
</dbReference>
<comment type="similarity">
    <text evidence="1 3">Belongs to the short-chain dehydrogenases/reductases (SDR) family.</text>
</comment>
<proteinExistence type="inferred from homology"/>
<name>A0ABP9PYR4_9PSEU</name>
<dbReference type="Gene3D" id="3.40.50.720">
    <property type="entry name" value="NAD(P)-binding Rossmann-like Domain"/>
    <property type="match status" value="1"/>
</dbReference>
<feature type="compositionally biased region" description="Basic and acidic residues" evidence="4">
    <location>
        <begin position="277"/>
        <end position="288"/>
    </location>
</feature>
<keyword evidence="7" id="KW-1185">Reference proteome</keyword>
<accession>A0ABP9PYR4</accession>
<dbReference type="InterPro" id="IPR036291">
    <property type="entry name" value="NAD(P)-bd_dom_sf"/>
</dbReference>
<dbReference type="SMART" id="SM00822">
    <property type="entry name" value="PKS_KR"/>
    <property type="match status" value="1"/>
</dbReference>
<evidence type="ECO:0000259" key="5">
    <source>
        <dbReference type="SMART" id="SM00822"/>
    </source>
</evidence>
<dbReference type="Proteomes" id="UP001500192">
    <property type="component" value="Unassembled WGS sequence"/>
</dbReference>
<evidence type="ECO:0000256" key="2">
    <source>
        <dbReference type="ARBA" id="ARBA00023002"/>
    </source>
</evidence>
<keyword evidence="2" id="KW-0560">Oxidoreductase</keyword>
<protein>
    <submittedName>
        <fullName evidence="6">SDR family NAD(P)-dependent oxidoreductase</fullName>
    </submittedName>
</protein>
<comment type="caution">
    <text evidence="6">The sequence shown here is derived from an EMBL/GenBank/DDBJ whole genome shotgun (WGS) entry which is preliminary data.</text>
</comment>
<dbReference type="CDD" id="cd05374">
    <property type="entry name" value="17beta-HSD-like_SDR_c"/>
    <property type="match status" value="1"/>
</dbReference>
<evidence type="ECO:0000256" key="1">
    <source>
        <dbReference type="ARBA" id="ARBA00006484"/>
    </source>
</evidence>
<dbReference type="NCBIfam" id="NF004824">
    <property type="entry name" value="PRK06180.1"/>
    <property type="match status" value="1"/>
</dbReference>
<organism evidence="6 7">
    <name type="scientific">Amycolatopsis dongchuanensis</name>
    <dbReference type="NCBI Taxonomy" id="1070866"/>
    <lineage>
        <taxon>Bacteria</taxon>
        <taxon>Bacillati</taxon>
        <taxon>Actinomycetota</taxon>
        <taxon>Actinomycetes</taxon>
        <taxon>Pseudonocardiales</taxon>
        <taxon>Pseudonocardiaceae</taxon>
        <taxon>Amycolatopsis</taxon>
    </lineage>
</organism>
<dbReference type="Pfam" id="PF00106">
    <property type="entry name" value="adh_short"/>
    <property type="match status" value="1"/>
</dbReference>
<feature type="region of interest" description="Disordered" evidence="4">
    <location>
        <begin position="256"/>
        <end position="303"/>
    </location>
</feature>
<dbReference type="InterPro" id="IPR051911">
    <property type="entry name" value="SDR_oxidoreductase"/>
</dbReference>
<dbReference type="EMBL" id="BAABIB010000018">
    <property type="protein sequence ID" value="GAA5153871.1"/>
    <property type="molecule type" value="Genomic_DNA"/>
</dbReference>
<dbReference type="RefSeq" id="WP_346052135.1">
    <property type="nucleotide sequence ID" value="NZ_BAABIB010000018.1"/>
</dbReference>
<gene>
    <name evidence="6" type="ORF">GCM10023214_07520</name>
</gene>
<dbReference type="PANTHER" id="PTHR43976:SF16">
    <property type="entry name" value="SHORT-CHAIN DEHYDROGENASE_REDUCTASE FAMILY PROTEIN"/>
    <property type="match status" value="1"/>
</dbReference>
<dbReference type="PRINTS" id="PR00081">
    <property type="entry name" value="GDHRDH"/>
</dbReference>
<reference evidence="7" key="1">
    <citation type="journal article" date="2019" name="Int. J. Syst. Evol. Microbiol.">
        <title>The Global Catalogue of Microorganisms (GCM) 10K type strain sequencing project: providing services to taxonomists for standard genome sequencing and annotation.</title>
        <authorList>
            <consortium name="The Broad Institute Genomics Platform"/>
            <consortium name="The Broad Institute Genome Sequencing Center for Infectious Disease"/>
            <person name="Wu L."/>
            <person name="Ma J."/>
        </authorList>
    </citation>
    <scope>NUCLEOTIDE SEQUENCE [LARGE SCALE GENOMIC DNA]</scope>
    <source>
        <strain evidence="7">JCM 18054</strain>
    </source>
</reference>
<dbReference type="InterPro" id="IPR057326">
    <property type="entry name" value="KR_dom"/>
</dbReference>
<evidence type="ECO:0000313" key="7">
    <source>
        <dbReference type="Proteomes" id="UP001500192"/>
    </source>
</evidence>
<dbReference type="PRINTS" id="PR00080">
    <property type="entry name" value="SDRFAMILY"/>
</dbReference>
<dbReference type="NCBIfam" id="NF006114">
    <property type="entry name" value="PRK08263.1"/>
    <property type="match status" value="1"/>
</dbReference>
<feature type="domain" description="Ketoreductase" evidence="5">
    <location>
        <begin position="3"/>
        <end position="189"/>
    </location>
</feature>
<evidence type="ECO:0000313" key="6">
    <source>
        <dbReference type="EMBL" id="GAA5153871.1"/>
    </source>
</evidence>
<dbReference type="InterPro" id="IPR002347">
    <property type="entry name" value="SDR_fam"/>
</dbReference>
<sequence>MSRTWLITGASRGFGRSLTEAVLEAGDSVVATARRPEQLADLVARYGERIRAVALDVTDAGAARGAVKEAVSAFGGLDVVVNNAGYANSAAIEEMAEDDFRTQIETNLFGVVHVTRAALPVFREQRSGTFVQFSSIGGRVGGTPGMGAYQTAKFAVEGFSEVLASEVAPFGVRVIIVEPGAFRTDWQGSSMTRHPVGPDYEETVGAIHRYREEQDGKQPGDPVRGAKAVLQAVGAQNPPRRLILGGAAVESALESARERSAEAEQWAELSRSADFPADERQRLSKRDPAGGTAPGIHAMTTSK</sequence>
<dbReference type="PANTHER" id="PTHR43976">
    <property type="entry name" value="SHORT CHAIN DEHYDROGENASE"/>
    <property type="match status" value="1"/>
</dbReference>
<evidence type="ECO:0000256" key="3">
    <source>
        <dbReference type="RuleBase" id="RU000363"/>
    </source>
</evidence>
<evidence type="ECO:0000256" key="4">
    <source>
        <dbReference type="SAM" id="MobiDB-lite"/>
    </source>
</evidence>